<dbReference type="GO" id="GO:0005886">
    <property type="term" value="C:plasma membrane"/>
    <property type="evidence" value="ECO:0007669"/>
    <property type="project" value="UniProtKB-SubCell"/>
</dbReference>
<dbReference type="KEGG" id="xak:KIMC2_06960"/>
<evidence type="ECO:0000256" key="2">
    <source>
        <dbReference type="ARBA" id="ARBA00005540"/>
    </source>
</evidence>
<sequence length="218" mass="24571">MKRDQSYIRYLTFLAAFGALAYLSTFIKIKMFFFLSYEPKDVILTIGGMIFGPIFAILLSVLVPFFEMITVSSTGAIGFVMNVIAAICFVLPPVIAYSRKKNAKNLIVGLIIGIIMQTISMLLWNYLLSPIFFGYTRASVVKMLVPIILPFNLIKGGLNSLFTVILYRPVVEALMKGNVLRTTDFKMINHEEKWTAFAVIFLVIATVALLFMSYFKLI</sequence>
<dbReference type="GO" id="GO:0032217">
    <property type="term" value="F:riboflavin transmembrane transporter activity"/>
    <property type="evidence" value="ECO:0007669"/>
    <property type="project" value="InterPro"/>
</dbReference>
<reference evidence="9 10" key="1">
    <citation type="journal article" date="2023" name="Microbiol. Spectr.">
        <title>Symbiosis of Carpenter Bees with Uncharacterized Lactic Acid Bacteria Showing NAD Auxotrophy.</title>
        <authorList>
            <person name="Kawasaki S."/>
            <person name="Ozawa K."/>
            <person name="Mori T."/>
            <person name="Yamamoto A."/>
            <person name="Ito M."/>
            <person name="Ohkuma M."/>
            <person name="Sakamoto M."/>
            <person name="Matsutani M."/>
        </authorList>
    </citation>
    <scope>NUCLEOTIDE SEQUENCE [LARGE SCALE GENOMIC DNA]</scope>
    <source>
        <strain evidence="9 10">KimC2</strain>
    </source>
</reference>
<keyword evidence="4" id="KW-1003">Cell membrane</keyword>
<evidence type="ECO:0000256" key="5">
    <source>
        <dbReference type="ARBA" id="ARBA00022692"/>
    </source>
</evidence>
<evidence type="ECO:0000256" key="8">
    <source>
        <dbReference type="SAM" id="Phobius"/>
    </source>
</evidence>
<dbReference type="InterPro" id="IPR024529">
    <property type="entry name" value="ECF_trnsprt_substrate-spec"/>
</dbReference>
<name>A0AAU9DKU1_9LACO</name>
<feature type="transmembrane region" description="Helical" evidence="8">
    <location>
        <begin position="6"/>
        <end position="29"/>
    </location>
</feature>
<evidence type="ECO:0000256" key="6">
    <source>
        <dbReference type="ARBA" id="ARBA00022989"/>
    </source>
</evidence>
<feature type="transmembrane region" description="Helical" evidence="8">
    <location>
        <begin position="194"/>
        <end position="215"/>
    </location>
</feature>
<proteinExistence type="inferred from homology"/>
<evidence type="ECO:0000313" key="9">
    <source>
        <dbReference type="EMBL" id="BDR56134.1"/>
    </source>
</evidence>
<accession>A0AAU9DKU1</accession>
<feature type="transmembrane region" description="Helical" evidence="8">
    <location>
        <begin position="106"/>
        <end position="127"/>
    </location>
</feature>
<gene>
    <name evidence="9" type="ORF">KIMC2_06960</name>
</gene>
<dbReference type="Pfam" id="PF12822">
    <property type="entry name" value="ECF_trnsprt"/>
    <property type="match status" value="1"/>
</dbReference>
<dbReference type="InterPro" id="IPR025720">
    <property type="entry name" value="RibU"/>
</dbReference>
<dbReference type="Proteomes" id="UP001321804">
    <property type="component" value="Chromosome"/>
</dbReference>
<evidence type="ECO:0000256" key="1">
    <source>
        <dbReference type="ARBA" id="ARBA00004651"/>
    </source>
</evidence>
<evidence type="ECO:0000313" key="10">
    <source>
        <dbReference type="Proteomes" id="UP001321804"/>
    </source>
</evidence>
<dbReference type="Gene3D" id="1.10.1760.20">
    <property type="match status" value="1"/>
</dbReference>
<evidence type="ECO:0000256" key="3">
    <source>
        <dbReference type="ARBA" id="ARBA00022448"/>
    </source>
</evidence>
<keyword evidence="5 8" id="KW-0812">Transmembrane</keyword>
<organism evidence="9 10">
    <name type="scientific">Xylocopilactobacillus apis</name>
    <dbReference type="NCBI Taxonomy" id="2932183"/>
    <lineage>
        <taxon>Bacteria</taxon>
        <taxon>Bacillati</taxon>
        <taxon>Bacillota</taxon>
        <taxon>Bacilli</taxon>
        <taxon>Lactobacillales</taxon>
        <taxon>Lactobacillaceae</taxon>
        <taxon>Xylocopilactobacillus</taxon>
    </lineage>
</organism>
<keyword evidence="7 8" id="KW-0472">Membrane</keyword>
<dbReference type="AlphaFoldDB" id="A0AAU9DKU1"/>
<keyword evidence="3" id="KW-0813">Transport</keyword>
<dbReference type="RefSeq" id="WP_317697999.1">
    <property type="nucleotide sequence ID" value="NZ_AP026801.1"/>
</dbReference>
<protein>
    <submittedName>
        <fullName evidence="9">Riboflavin transporter</fullName>
    </submittedName>
</protein>
<keyword evidence="10" id="KW-1185">Reference proteome</keyword>
<comment type="subcellular location">
    <subcellularLocation>
        <location evidence="1">Cell membrane</location>
        <topology evidence="1">Multi-pass membrane protein</topology>
    </subcellularLocation>
</comment>
<dbReference type="PANTHER" id="PTHR38438:SF1">
    <property type="entry name" value="RIBOFLAVIN TRANSPORTER RIBU"/>
    <property type="match status" value="1"/>
</dbReference>
<feature type="transmembrane region" description="Helical" evidence="8">
    <location>
        <begin position="147"/>
        <end position="167"/>
    </location>
</feature>
<evidence type="ECO:0000256" key="7">
    <source>
        <dbReference type="ARBA" id="ARBA00023136"/>
    </source>
</evidence>
<feature type="transmembrane region" description="Helical" evidence="8">
    <location>
        <begin position="75"/>
        <end position="94"/>
    </location>
</feature>
<feature type="transmembrane region" description="Helical" evidence="8">
    <location>
        <begin position="41"/>
        <end position="63"/>
    </location>
</feature>
<evidence type="ECO:0000256" key="4">
    <source>
        <dbReference type="ARBA" id="ARBA00022475"/>
    </source>
</evidence>
<dbReference type="EMBL" id="AP026801">
    <property type="protein sequence ID" value="BDR56134.1"/>
    <property type="molecule type" value="Genomic_DNA"/>
</dbReference>
<keyword evidence="6 8" id="KW-1133">Transmembrane helix</keyword>
<comment type="similarity">
    <text evidence="2">Belongs to the prokaryotic riboflavin transporter (P-RFT) (TC 2.A.87) family.</text>
</comment>
<dbReference type="PANTHER" id="PTHR38438">
    <property type="entry name" value="RIBOFLAVIN TRANSPORTER RIBU"/>
    <property type="match status" value="1"/>
</dbReference>